<dbReference type="EC" id="3.2.1.18" evidence="3"/>
<dbReference type="GO" id="GO:0030246">
    <property type="term" value="F:carbohydrate binding"/>
    <property type="evidence" value="ECO:0007669"/>
    <property type="project" value="InterPro"/>
</dbReference>
<dbReference type="Gene3D" id="2.120.10.10">
    <property type="match status" value="1"/>
</dbReference>
<dbReference type="PROSITE" id="PS51318">
    <property type="entry name" value="TAT"/>
    <property type="match status" value="1"/>
</dbReference>
<dbReference type="InterPro" id="IPR036278">
    <property type="entry name" value="Sialidase_sf"/>
</dbReference>
<evidence type="ECO:0000259" key="6">
    <source>
        <dbReference type="SMART" id="SM00495"/>
    </source>
</evidence>
<comment type="caution">
    <text evidence="7">The sequence shown here is derived from an EMBL/GenBank/DDBJ whole genome shotgun (WGS) entry which is preliminary data.</text>
</comment>
<keyword evidence="8" id="KW-1185">Reference proteome</keyword>
<organism evidence="7 8">
    <name type="scientific">Microbacterium keratanolyticum</name>
    <dbReference type="NCBI Taxonomy" id="67574"/>
    <lineage>
        <taxon>Bacteria</taxon>
        <taxon>Bacillati</taxon>
        <taxon>Actinomycetota</taxon>
        <taxon>Actinomycetes</taxon>
        <taxon>Micrococcales</taxon>
        <taxon>Microbacteriaceae</taxon>
        <taxon>Microbacterium</taxon>
    </lineage>
</organism>
<proteinExistence type="inferred from homology"/>
<dbReference type="Gene3D" id="2.10.10.20">
    <property type="entry name" value="Carbohydrate-binding module superfamily 5/12"/>
    <property type="match status" value="2"/>
</dbReference>
<dbReference type="Proteomes" id="UP001142325">
    <property type="component" value="Unassembled WGS sequence"/>
</dbReference>
<dbReference type="PROSITE" id="PS51257">
    <property type="entry name" value="PROKAR_LIPOPROTEIN"/>
    <property type="match status" value="1"/>
</dbReference>
<comment type="similarity">
    <text evidence="2">Belongs to the glycosyl hydrolase 33 family.</text>
</comment>
<dbReference type="InterPro" id="IPR013783">
    <property type="entry name" value="Ig-like_fold"/>
</dbReference>
<dbReference type="SUPFAM" id="SSF51055">
    <property type="entry name" value="Carbohydrate binding domain"/>
    <property type="match status" value="2"/>
</dbReference>
<dbReference type="RefSeq" id="WP_204938179.1">
    <property type="nucleotide sequence ID" value="NZ_BAAAUM010000001.1"/>
</dbReference>
<keyword evidence="4" id="KW-0378">Hydrolase</keyword>
<evidence type="ECO:0000256" key="1">
    <source>
        <dbReference type="ARBA" id="ARBA00000427"/>
    </source>
</evidence>
<sequence length="969" mass="101451">MRSPLFRRRLALAAATVTACLTLSTFGASAALAATPSEGEFTTTNIGADRTSANFFYRIPALAHLGDGVVLASWDGRPGSAADAPNPNSIVQRRSTDNGQTWGPIETIAAGHLGTASVPKYGYSDPSYIVDRETGRVFSFFVYSKDQGFHGSIHGNDDADRRVISSAVMHSDDGGVTWSEPRLITSVSKPANGTTSGGTYTPVAGDVRTTFATSGEGIQLQYGEYAGRLIQQFAGWVVQADGSSLLQAYSVYSDDHGETWHKGENVGAGMDENKVVELSDGTVMLNSRDSDNGRLRKVALSTDGGHSYSAVTRDDELPDPTNNASLIRLHPDAAAGTPEARKLLFTNSNNGANGNRVNGAARVSCDDGQTWPGLASIDRGSFAYSSATMLDDGRIGVLWERNYTNDMQFSTFDEKWLNYVCAPLSVTDAPLAAGETQTIDVTVTNQEAVALSGAVTIAVPSGWSATTAQVADLAPGASTTVSVDVTVPASATGVHRPQATFTAADGRLSQTTTTLRLPVASVMDLTLAATNSSPTRDVVANPYTAGEVLSFNLRVTSRADVATVVTPHETTFTSGFLPTACRWQNLGALGAYDCKTPKRTLTAEDIERGWYTPEFSFTIAPMSDTSNTTVVRHVGTPVVLRDGVLDTTITGARTDTDRDLAASPYAVGEKVPYAFRVDSASPVTTDVTPTAGSFSPFLPAGAGNCRYRGLPAFGGFDCATPRHAVTDADLADGFFLADTTWTVSAAGQSSATIEVAGGEVDVVARAPQLTAGETGVWNDTNGNGVANVGDTVAWTTTVTNTGNVRLTGVTAPGIEGAELAVGESATGATRVSVLDAAALAAGHVSAAAVEATAQNGSRAAEIVATAEPLPLTLAPAWTASAAYVTGELTTHDGQLWVASWWTRNQTPGSSPQGPWQQIATDADGTALWAASRIFVTGDEVTHAGQSYVAKWWTRNQVPGDKNGPWRLIP</sequence>
<dbReference type="CDD" id="cd15482">
    <property type="entry name" value="Sialidase_non-viral"/>
    <property type="match status" value="1"/>
</dbReference>
<dbReference type="CDD" id="cd12215">
    <property type="entry name" value="ChiC_BD"/>
    <property type="match status" value="2"/>
</dbReference>
<keyword evidence="5" id="KW-0732">Signal</keyword>
<dbReference type="GO" id="GO:0009313">
    <property type="term" value="P:oligosaccharide catabolic process"/>
    <property type="evidence" value="ECO:0007669"/>
    <property type="project" value="TreeGrafter"/>
</dbReference>
<evidence type="ECO:0000313" key="8">
    <source>
        <dbReference type="Proteomes" id="UP001142325"/>
    </source>
</evidence>
<dbReference type="InterPro" id="IPR036573">
    <property type="entry name" value="CBM_sf_5/12"/>
</dbReference>
<dbReference type="PANTHER" id="PTHR10628">
    <property type="entry name" value="SIALIDASE"/>
    <property type="match status" value="1"/>
</dbReference>
<gene>
    <name evidence="7" type="ORF">GCM10017596_01730</name>
</gene>
<evidence type="ECO:0000256" key="3">
    <source>
        <dbReference type="ARBA" id="ARBA00012733"/>
    </source>
</evidence>
<evidence type="ECO:0000256" key="4">
    <source>
        <dbReference type="ARBA" id="ARBA00022801"/>
    </source>
</evidence>
<accession>A0A9W6M7I1</accession>
<dbReference type="Pfam" id="PF10633">
    <property type="entry name" value="NPCBM_assoc"/>
    <property type="match status" value="1"/>
</dbReference>
<dbReference type="GO" id="GO:0006689">
    <property type="term" value="P:ganglioside catabolic process"/>
    <property type="evidence" value="ECO:0007669"/>
    <property type="project" value="TreeGrafter"/>
</dbReference>
<dbReference type="GO" id="GO:0005576">
    <property type="term" value="C:extracellular region"/>
    <property type="evidence" value="ECO:0007669"/>
    <property type="project" value="InterPro"/>
</dbReference>
<dbReference type="Pfam" id="PF13088">
    <property type="entry name" value="BNR_2"/>
    <property type="match status" value="1"/>
</dbReference>
<dbReference type="Gene3D" id="2.60.40.10">
    <property type="entry name" value="Immunoglobulins"/>
    <property type="match status" value="1"/>
</dbReference>
<reference evidence="7" key="1">
    <citation type="journal article" date="2014" name="Int. J. Syst. Evol. Microbiol.">
        <title>Complete genome sequence of Corynebacterium casei LMG S-19264T (=DSM 44701T), isolated from a smear-ripened cheese.</title>
        <authorList>
            <consortium name="US DOE Joint Genome Institute (JGI-PGF)"/>
            <person name="Walter F."/>
            <person name="Albersmeier A."/>
            <person name="Kalinowski J."/>
            <person name="Ruckert C."/>
        </authorList>
    </citation>
    <scope>NUCLEOTIDE SEQUENCE</scope>
    <source>
        <strain evidence="7">VKM Ac-1958</strain>
    </source>
</reference>
<dbReference type="GO" id="GO:0016020">
    <property type="term" value="C:membrane"/>
    <property type="evidence" value="ECO:0007669"/>
    <property type="project" value="TreeGrafter"/>
</dbReference>
<protein>
    <recommendedName>
        <fullName evidence="3">exo-alpha-sialidase</fullName>
        <ecNumber evidence="3">3.2.1.18</ecNumber>
    </recommendedName>
</protein>
<evidence type="ECO:0000313" key="7">
    <source>
        <dbReference type="EMBL" id="GLK00458.1"/>
    </source>
</evidence>
<name>A0A9W6M7I1_9MICO</name>
<dbReference type="InterPro" id="IPR026856">
    <property type="entry name" value="Sialidase_fam"/>
</dbReference>
<dbReference type="InterPro" id="IPR018905">
    <property type="entry name" value="A-galactase_NEW3"/>
</dbReference>
<dbReference type="EMBL" id="BSET01000001">
    <property type="protein sequence ID" value="GLK00458.1"/>
    <property type="molecule type" value="Genomic_DNA"/>
</dbReference>
<feature type="signal peptide" evidence="5">
    <location>
        <begin position="1"/>
        <end position="30"/>
    </location>
</feature>
<dbReference type="SMART" id="SM00495">
    <property type="entry name" value="ChtBD3"/>
    <property type="match status" value="2"/>
</dbReference>
<dbReference type="PANTHER" id="PTHR10628:SF30">
    <property type="entry name" value="EXO-ALPHA-SIALIDASE"/>
    <property type="match status" value="1"/>
</dbReference>
<feature type="chain" id="PRO_5040853306" description="exo-alpha-sialidase" evidence="5">
    <location>
        <begin position="31"/>
        <end position="969"/>
    </location>
</feature>
<dbReference type="InterPro" id="IPR006311">
    <property type="entry name" value="TAT_signal"/>
</dbReference>
<dbReference type="InterPro" id="IPR011040">
    <property type="entry name" value="Sialidase"/>
</dbReference>
<dbReference type="GO" id="GO:0005737">
    <property type="term" value="C:cytoplasm"/>
    <property type="evidence" value="ECO:0007669"/>
    <property type="project" value="TreeGrafter"/>
</dbReference>
<evidence type="ECO:0000256" key="5">
    <source>
        <dbReference type="SAM" id="SignalP"/>
    </source>
</evidence>
<comment type="catalytic activity">
    <reaction evidence="1">
        <text>Hydrolysis of alpha-(2-&gt;3)-, alpha-(2-&gt;6)-, alpha-(2-&gt;8)- glycosidic linkages of terminal sialic acid residues in oligosaccharides, glycoproteins, glycolipids, colominic acid and synthetic substrates.</text>
        <dbReference type="EC" id="3.2.1.18"/>
    </reaction>
</comment>
<dbReference type="GO" id="GO:0004308">
    <property type="term" value="F:exo-alpha-sialidase activity"/>
    <property type="evidence" value="ECO:0007669"/>
    <property type="project" value="UniProtKB-EC"/>
</dbReference>
<feature type="domain" description="Chitin-binding type-3" evidence="6">
    <location>
        <begin position="925"/>
        <end position="968"/>
    </location>
</feature>
<feature type="domain" description="Chitin-binding type-3" evidence="6">
    <location>
        <begin position="874"/>
        <end position="918"/>
    </location>
</feature>
<evidence type="ECO:0000256" key="2">
    <source>
        <dbReference type="ARBA" id="ARBA00009348"/>
    </source>
</evidence>
<dbReference type="InterPro" id="IPR003610">
    <property type="entry name" value="CBM5/12"/>
</dbReference>
<dbReference type="AlphaFoldDB" id="A0A9W6M7I1"/>
<dbReference type="SUPFAM" id="SSF50939">
    <property type="entry name" value="Sialidases"/>
    <property type="match status" value="1"/>
</dbReference>
<reference evidence="7" key="2">
    <citation type="submission" date="2023-01" db="EMBL/GenBank/DDBJ databases">
        <authorList>
            <person name="Sun Q."/>
            <person name="Evtushenko L."/>
        </authorList>
    </citation>
    <scope>NUCLEOTIDE SEQUENCE</scope>
    <source>
        <strain evidence="7">VKM Ac-1958</strain>
    </source>
</reference>
<dbReference type="Pfam" id="PF02839">
    <property type="entry name" value="CBM_5_12"/>
    <property type="match status" value="1"/>
</dbReference>